<accession>A0A0E3PDS2</accession>
<dbReference type="GO" id="GO:0005524">
    <property type="term" value="F:ATP binding"/>
    <property type="evidence" value="ECO:0007669"/>
    <property type="project" value="UniProtKB-KW"/>
</dbReference>
<protein>
    <recommendedName>
        <fullName evidence="7">SF3 helicase domain-containing protein</fullName>
    </recommendedName>
</protein>
<evidence type="ECO:0000256" key="2">
    <source>
        <dbReference type="ARBA" id="ARBA00022741"/>
    </source>
</evidence>
<dbReference type="Gene3D" id="3.90.980.10">
    <property type="entry name" value="DNA primase, catalytic core, N-terminal domain"/>
    <property type="match status" value="1"/>
</dbReference>
<dbReference type="InterPro" id="IPR050219">
    <property type="entry name" value="DnaG_primase"/>
</dbReference>
<dbReference type="InterPro" id="IPR014015">
    <property type="entry name" value="Helicase_SF3_DNA-vir"/>
</dbReference>
<dbReference type="InterPro" id="IPR027417">
    <property type="entry name" value="P-loop_NTPase"/>
</dbReference>
<dbReference type="Pfam" id="PF13155">
    <property type="entry name" value="Toprim_2"/>
    <property type="match status" value="1"/>
</dbReference>
<dbReference type="RefSeq" id="WP_148705424.1">
    <property type="nucleotide sequence ID" value="NZ_CP009507.1"/>
</dbReference>
<evidence type="ECO:0000256" key="3">
    <source>
        <dbReference type="ARBA" id="ARBA00022771"/>
    </source>
</evidence>
<dbReference type="SUPFAM" id="SSF56731">
    <property type="entry name" value="DNA primase core"/>
    <property type="match status" value="1"/>
</dbReference>
<dbReference type="InterPro" id="IPR037068">
    <property type="entry name" value="DNA_primase_core_N_sf"/>
</dbReference>
<dbReference type="EMBL" id="CP009507">
    <property type="protein sequence ID" value="AKB32693.1"/>
    <property type="molecule type" value="Genomic_DNA"/>
</dbReference>
<keyword evidence="3" id="KW-0863">Zinc-finger</keyword>
<evidence type="ECO:0000256" key="5">
    <source>
        <dbReference type="ARBA" id="ARBA00022840"/>
    </source>
</evidence>
<dbReference type="AlphaFoldDB" id="A0A0E3PDS2"/>
<dbReference type="GO" id="GO:0003899">
    <property type="term" value="F:DNA-directed RNA polymerase activity"/>
    <property type="evidence" value="ECO:0007669"/>
    <property type="project" value="InterPro"/>
</dbReference>
<evidence type="ECO:0000256" key="4">
    <source>
        <dbReference type="ARBA" id="ARBA00022833"/>
    </source>
</evidence>
<keyword evidence="6" id="KW-0175">Coiled coil</keyword>
<dbReference type="InterPro" id="IPR002694">
    <property type="entry name" value="Znf_CHC2"/>
</dbReference>
<feature type="coiled-coil region" evidence="6">
    <location>
        <begin position="98"/>
        <end position="125"/>
    </location>
</feature>
<dbReference type="InterPro" id="IPR045455">
    <property type="entry name" value="NrS-1_pol-like_helicase"/>
</dbReference>
<dbReference type="PATRIC" id="fig|1434119.4.peg.2587"/>
<evidence type="ECO:0000313" key="8">
    <source>
        <dbReference type="EMBL" id="AKB32693.1"/>
    </source>
</evidence>
<dbReference type="SUPFAM" id="SSF57783">
    <property type="entry name" value="Zinc beta-ribbon"/>
    <property type="match status" value="1"/>
</dbReference>
<dbReference type="InterPro" id="IPR034154">
    <property type="entry name" value="TOPRIM_DnaG/twinkle"/>
</dbReference>
<sequence length="944" mass="107051">MPGTENKGRDLIEEIKDRLDIVDIIGRTVTLHKENNDRYTGAISATSKSGSSLQVNPKLQVWHDKAGGAGGDVFDWIGFINKLDTRGADFPDVLRIAADRAGVELEEATDEEKETAKEKADIQNLYMEAVDVYHKNLMKKPELIELINDKWGITEETILKYKIGYATVKRDLKGLDRENLIKSGLVYMNGAGTLGGELFAGRIVFPYWKNGKVVYLIGRATDETPKRANGGDPAKYQKLLVYKEGREYISPVVQNSYFYGEDSLRGADYCIVTEGVTDCITMLQAGIPCISPVTVNFRKEDHDKLISLTQRLETVHICNDNEVNESGLKGALETAEALEGAGIEARLIILPKPEDLDKIDIAEYMKTHTSEDFNKLIDLSLRLWDYKFSLLKIPENTTDKVKTFKKFINEDLEGMDPEERELFVYGEVRKLFKFSKGDVKKLISDNKPKTGEILKNGDRTFFDVVYKANGEFSIKLNFSAIAAHVGEMYNAFSFGGTLYIFKEGIYIDGTIELKAKIQEIIESINWSGETFRGSIVESTREIIHYMTYAEPATDYPFNKYGNVIPVQNGLLKINFDSGGVELMSFSPEYKFNFKLPVEYNPTADSGPIHNVILSYVDPTEREGENDAGETVKLGYSNADLLYQIPAQALLQMIGAATFKKAYLLQGDAHAGKSSYLEVLSRTIGQENISDVSLQSLLTDRFALADLEGKLLNCYDDLAEIPLKEGGAFKTVTGKYIHRIQRKLQQAYNAEIKAVHVYTCNTPPIFSDGIANDTAFWERWEFINFVNLFEIDPFFYDRVFTKENLSGFFNKVIETMMVIKKRSRLLVDSSAGEAREKWQSNADPLYRFLESEFISEVNKTIHLDKGNFFKSYIKYCIDKKVDPGKIPTSQTMFTKVLFKYNVSTKQINHDDGRRPWVYNLPYSWRDSKSPYYVEPIKKETSQITF</sequence>
<gene>
    <name evidence="8" type="ORF">MSSIH_2003</name>
</gene>
<dbReference type="GO" id="GO:0005737">
    <property type="term" value="C:cytoplasm"/>
    <property type="evidence" value="ECO:0007669"/>
    <property type="project" value="TreeGrafter"/>
</dbReference>
<dbReference type="SUPFAM" id="SSF52540">
    <property type="entry name" value="P-loop containing nucleoside triphosphate hydrolases"/>
    <property type="match status" value="1"/>
</dbReference>
<evidence type="ECO:0000313" key="9">
    <source>
        <dbReference type="Proteomes" id="UP000033092"/>
    </source>
</evidence>
<dbReference type="GO" id="GO:0003677">
    <property type="term" value="F:DNA binding"/>
    <property type="evidence" value="ECO:0007669"/>
    <property type="project" value="InterPro"/>
</dbReference>
<dbReference type="Gene3D" id="3.40.50.300">
    <property type="entry name" value="P-loop containing nucleotide triphosphate hydrolases"/>
    <property type="match status" value="1"/>
</dbReference>
<dbReference type="GeneID" id="41606070"/>
<dbReference type="GO" id="GO:0006269">
    <property type="term" value="P:DNA replication, synthesis of primer"/>
    <property type="evidence" value="ECO:0007669"/>
    <property type="project" value="TreeGrafter"/>
</dbReference>
<proteinExistence type="predicted"/>
<evidence type="ECO:0000259" key="7">
    <source>
        <dbReference type="PROSITE" id="PS51206"/>
    </source>
</evidence>
<keyword evidence="4" id="KW-0862">Zinc</keyword>
<keyword evidence="2" id="KW-0547">Nucleotide-binding</keyword>
<dbReference type="Pfam" id="PF19263">
    <property type="entry name" value="DUF5906"/>
    <property type="match status" value="1"/>
</dbReference>
<evidence type="ECO:0000256" key="6">
    <source>
        <dbReference type="SAM" id="Coils"/>
    </source>
</evidence>
<dbReference type="KEGG" id="msz:MSSIH_2003"/>
<feature type="domain" description="SF3 helicase" evidence="7">
    <location>
        <begin position="636"/>
        <end position="797"/>
    </location>
</feature>
<dbReference type="PANTHER" id="PTHR30313">
    <property type="entry name" value="DNA PRIMASE"/>
    <property type="match status" value="1"/>
</dbReference>
<dbReference type="PROSITE" id="PS51206">
    <property type="entry name" value="SF3_HELICASE_1"/>
    <property type="match status" value="1"/>
</dbReference>
<dbReference type="PANTHER" id="PTHR30313:SF2">
    <property type="entry name" value="DNA PRIMASE"/>
    <property type="match status" value="1"/>
</dbReference>
<dbReference type="GO" id="GO:0008270">
    <property type="term" value="F:zinc ion binding"/>
    <property type="evidence" value="ECO:0007669"/>
    <property type="project" value="UniProtKB-KW"/>
</dbReference>
<dbReference type="Gene3D" id="3.40.1360.10">
    <property type="match status" value="1"/>
</dbReference>
<dbReference type="HOGENOM" id="CLU_311164_0_0_2"/>
<reference evidence="8 9" key="1">
    <citation type="submission" date="2014-07" db="EMBL/GenBank/DDBJ databases">
        <title>Methanogenic archaea and the global carbon cycle.</title>
        <authorList>
            <person name="Henriksen J.R."/>
            <person name="Luke J."/>
            <person name="Reinhart S."/>
            <person name="Benedict M.N."/>
            <person name="Youngblut N.D."/>
            <person name="Metcalf M.E."/>
            <person name="Whitaker R.J."/>
            <person name="Metcalf W.W."/>
        </authorList>
    </citation>
    <scope>NUCLEOTIDE SEQUENCE [LARGE SCALE GENOMIC DNA]</scope>
    <source>
        <strain evidence="8 9">HI350</strain>
    </source>
</reference>
<evidence type="ECO:0000256" key="1">
    <source>
        <dbReference type="ARBA" id="ARBA00022723"/>
    </source>
</evidence>
<dbReference type="Proteomes" id="UP000033092">
    <property type="component" value="Chromosome"/>
</dbReference>
<dbReference type="CDD" id="cd01029">
    <property type="entry name" value="TOPRIM_primases"/>
    <property type="match status" value="1"/>
</dbReference>
<dbReference type="Gene3D" id="3.90.580.10">
    <property type="entry name" value="Zinc finger, CHC2-type domain"/>
    <property type="match status" value="1"/>
</dbReference>
<keyword evidence="1" id="KW-0479">Metal-binding</keyword>
<name>A0A0E3PDS2_9EURY</name>
<dbReference type="Pfam" id="PF01807">
    <property type="entry name" value="Zn_ribbon_DnaG"/>
    <property type="match status" value="1"/>
</dbReference>
<organism evidence="8 9">
    <name type="scientific">Methanosarcina siciliae HI350</name>
    <dbReference type="NCBI Taxonomy" id="1434119"/>
    <lineage>
        <taxon>Archaea</taxon>
        <taxon>Methanobacteriati</taxon>
        <taxon>Methanobacteriota</taxon>
        <taxon>Stenosarchaea group</taxon>
        <taxon>Methanomicrobia</taxon>
        <taxon>Methanosarcinales</taxon>
        <taxon>Methanosarcinaceae</taxon>
        <taxon>Methanosarcina</taxon>
    </lineage>
</organism>
<dbReference type="InterPro" id="IPR036977">
    <property type="entry name" value="DNA_primase_Znf_CHC2"/>
</dbReference>
<keyword evidence="5" id="KW-0067">ATP-binding</keyword>